<organism evidence="7 8">
    <name type="scientific">Corynascus novoguineensis</name>
    <dbReference type="NCBI Taxonomy" id="1126955"/>
    <lineage>
        <taxon>Eukaryota</taxon>
        <taxon>Fungi</taxon>
        <taxon>Dikarya</taxon>
        <taxon>Ascomycota</taxon>
        <taxon>Pezizomycotina</taxon>
        <taxon>Sordariomycetes</taxon>
        <taxon>Sordariomycetidae</taxon>
        <taxon>Sordariales</taxon>
        <taxon>Chaetomiaceae</taxon>
        <taxon>Corynascus</taxon>
    </lineage>
</organism>
<protein>
    <submittedName>
        <fullName evidence="7">Uncharacterized protein</fullName>
    </submittedName>
</protein>
<reference evidence="7" key="2">
    <citation type="submission" date="2023-05" db="EMBL/GenBank/DDBJ databases">
        <authorList>
            <consortium name="Lawrence Berkeley National Laboratory"/>
            <person name="Steindorff A."/>
            <person name="Hensen N."/>
            <person name="Bonometti L."/>
            <person name="Westerberg I."/>
            <person name="Brannstrom I.O."/>
            <person name="Guillou S."/>
            <person name="Cros-Aarteil S."/>
            <person name="Calhoun S."/>
            <person name="Haridas S."/>
            <person name="Kuo A."/>
            <person name="Mondo S."/>
            <person name="Pangilinan J."/>
            <person name="Riley R."/>
            <person name="Labutti K."/>
            <person name="Andreopoulos B."/>
            <person name="Lipzen A."/>
            <person name="Chen C."/>
            <person name="Yanf M."/>
            <person name="Daum C."/>
            <person name="Ng V."/>
            <person name="Clum A."/>
            <person name="Ohm R."/>
            <person name="Martin F."/>
            <person name="Silar P."/>
            <person name="Natvig D."/>
            <person name="Lalanne C."/>
            <person name="Gautier V."/>
            <person name="Ament-Velasquez S.L."/>
            <person name="Kruys A."/>
            <person name="Hutchinson M.I."/>
            <person name="Powell A.J."/>
            <person name="Barry K."/>
            <person name="Miller A.N."/>
            <person name="Grigoriev I.V."/>
            <person name="Debuchy R."/>
            <person name="Gladieux P."/>
            <person name="Thoren M.H."/>
            <person name="Johannesson H."/>
        </authorList>
    </citation>
    <scope>NUCLEOTIDE SEQUENCE</scope>
    <source>
        <strain evidence="7">CBS 359.72</strain>
    </source>
</reference>
<sequence length="167" mass="18355">QFGKKFLRRRATASPATSSVDATAVVLTQPSLTSTSGTSLTTTTSALTSNAADDIVGPLGLNLLYSPVEEPAADFIFVHGLGGGSKKTWSKTHSPNHFWPQHWLPVEPTFQRVRIHTYGYSCDWTKRKLDICNVHDFGKGLLSELSTSPLLAEAEVRRPWKAFLVWA</sequence>
<dbReference type="EMBL" id="MU857627">
    <property type="protein sequence ID" value="KAK4249175.1"/>
    <property type="molecule type" value="Genomic_DNA"/>
</dbReference>
<evidence type="ECO:0000256" key="4">
    <source>
        <dbReference type="ARBA" id="ARBA00022824"/>
    </source>
</evidence>
<dbReference type="PANTHER" id="PTHR48182:SF2">
    <property type="entry name" value="PROTEIN SERAC1"/>
    <property type="match status" value="1"/>
</dbReference>
<dbReference type="PANTHER" id="PTHR48182">
    <property type="entry name" value="PROTEIN SERAC1"/>
    <property type="match status" value="1"/>
</dbReference>
<evidence type="ECO:0000313" key="8">
    <source>
        <dbReference type="Proteomes" id="UP001303647"/>
    </source>
</evidence>
<dbReference type="GO" id="GO:0005739">
    <property type="term" value="C:mitochondrion"/>
    <property type="evidence" value="ECO:0007669"/>
    <property type="project" value="UniProtKB-SubCell"/>
</dbReference>
<evidence type="ECO:0000256" key="5">
    <source>
        <dbReference type="ARBA" id="ARBA00023128"/>
    </source>
</evidence>
<dbReference type="GO" id="GO:0016020">
    <property type="term" value="C:membrane"/>
    <property type="evidence" value="ECO:0007669"/>
    <property type="project" value="UniProtKB-SubCell"/>
</dbReference>
<feature type="non-terminal residue" evidence="7">
    <location>
        <position position="1"/>
    </location>
</feature>
<comment type="subcellular location">
    <subcellularLocation>
        <location evidence="2">Endoplasmic reticulum</location>
    </subcellularLocation>
    <subcellularLocation>
        <location evidence="3">Membrane</location>
    </subcellularLocation>
    <subcellularLocation>
        <location evidence="1">Mitochondrion</location>
    </subcellularLocation>
</comment>
<proteinExistence type="predicted"/>
<reference evidence="7" key="1">
    <citation type="journal article" date="2023" name="Mol. Phylogenet. Evol.">
        <title>Genome-scale phylogeny and comparative genomics of the fungal order Sordariales.</title>
        <authorList>
            <person name="Hensen N."/>
            <person name="Bonometti L."/>
            <person name="Westerberg I."/>
            <person name="Brannstrom I.O."/>
            <person name="Guillou S."/>
            <person name="Cros-Aarteil S."/>
            <person name="Calhoun S."/>
            <person name="Haridas S."/>
            <person name="Kuo A."/>
            <person name="Mondo S."/>
            <person name="Pangilinan J."/>
            <person name="Riley R."/>
            <person name="LaButti K."/>
            <person name="Andreopoulos B."/>
            <person name="Lipzen A."/>
            <person name="Chen C."/>
            <person name="Yan M."/>
            <person name="Daum C."/>
            <person name="Ng V."/>
            <person name="Clum A."/>
            <person name="Steindorff A."/>
            <person name="Ohm R.A."/>
            <person name="Martin F."/>
            <person name="Silar P."/>
            <person name="Natvig D.O."/>
            <person name="Lalanne C."/>
            <person name="Gautier V."/>
            <person name="Ament-Velasquez S.L."/>
            <person name="Kruys A."/>
            <person name="Hutchinson M.I."/>
            <person name="Powell A.J."/>
            <person name="Barry K."/>
            <person name="Miller A.N."/>
            <person name="Grigoriev I.V."/>
            <person name="Debuchy R."/>
            <person name="Gladieux P."/>
            <person name="Hiltunen Thoren M."/>
            <person name="Johannesson H."/>
        </authorList>
    </citation>
    <scope>NUCLEOTIDE SEQUENCE</scope>
    <source>
        <strain evidence="7">CBS 359.72</strain>
    </source>
</reference>
<keyword evidence="6" id="KW-0472">Membrane</keyword>
<evidence type="ECO:0000256" key="6">
    <source>
        <dbReference type="ARBA" id="ARBA00023136"/>
    </source>
</evidence>
<comment type="caution">
    <text evidence="7">The sequence shown here is derived from an EMBL/GenBank/DDBJ whole genome shotgun (WGS) entry which is preliminary data.</text>
</comment>
<gene>
    <name evidence="7" type="ORF">C7999DRAFT_12962</name>
</gene>
<evidence type="ECO:0000313" key="7">
    <source>
        <dbReference type="EMBL" id="KAK4249175.1"/>
    </source>
</evidence>
<keyword evidence="8" id="KW-1185">Reference proteome</keyword>
<keyword evidence="5" id="KW-0496">Mitochondrion</keyword>
<evidence type="ECO:0000256" key="1">
    <source>
        <dbReference type="ARBA" id="ARBA00004173"/>
    </source>
</evidence>
<dbReference type="AlphaFoldDB" id="A0AAN7CWD7"/>
<dbReference type="GO" id="GO:0005783">
    <property type="term" value="C:endoplasmic reticulum"/>
    <property type="evidence" value="ECO:0007669"/>
    <property type="project" value="UniProtKB-SubCell"/>
</dbReference>
<dbReference type="Proteomes" id="UP001303647">
    <property type="component" value="Unassembled WGS sequence"/>
</dbReference>
<evidence type="ECO:0000256" key="3">
    <source>
        <dbReference type="ARBA" id="ARBA00004370"/>
    </source>
</evidence>
<dbReference type="InterPro" id="IPR052374">
    <property type="entry name" value="SERAC1"/>
</dbReference>
<accession>A0AAN7CWD7</accession>
<name>A0AAN7CWD7_9PEZI</name>
<keyword evidence="4" id="KW-0256">Endoplasmic reticulum</keyword>
<evidence type="ECO:0000256" key="2">
    <source>
        <dbReference type="ARBA" id="ARBA00004240"/>
    </source>
</evidence>